<evidence type="ECO:0000256" key="1">
    <source>
        <dbReference type="SAM" id="MobiDB-lite"/>
    </source>
</evidence>
<evidence type="ECO:0000313" key="3">
    <source>
        <dbReference type="Proteomes" id="UP000712600"/>
    </source>
</evidence>
<dbReference type="EMBL" id="QGKX02000004">
    <property type="protein sequence ID" value="KAF3598339.1"/>
    <property type="molecule type" value="Genomic_DNA"/>
</dbReference>
<sequence length="99" mass="11429">MLFNFLNETSEGFHGFGTRSEGTGRRRWELWQENSERVRGRSRQHRQTGVSRGGGAAAVPLTRVGRRTRRVKLQSLEISKGFIPEGKKFEKAETMFQKF</sequence>
<evidence type="ECO:0000313" key="2">
    <source>
        <dbReference type="EMBL" id="KAF3598339.1"/>
    </source>
</evidence>
<dbReference type="AlphaFoldDB" id="A0A8S9SC85"/>
<comment type="caution">
    <text evidence="2">The sequence shown here is derived from an EMBL/GenBank/DDBJ whole genome shotgun (WGS) entry which is preliminary data.</text>
</comment>
<name>A0A8S9SC85_BRACR</name>
<reference evidence="2" key="1">
    <citation type="submission" date="2019-12" db="EMBL/GenBank/DDBJ databases">
        <title>Genome sequencing and annotation of Brassica cretica.</title>
        <authorList>
            <person name="Studholme D.J."/>
            <person name="Sarris P."/>
        </authorList>
    </citation>
    <scope>NUCLEOTIDE SEQUENCE</scope>
    <source>
        <strain evidence="2">PFS-109/04</strain>
        <tissue evidence="2">Leaf</tissue>
    </source>
</reference>
<feature type="region of interest" description="Disordered" evidence="1">
    <location>
        <begin position="37"/>
        <end position="63"/>
    </location>
</feature>
<protein>
    <submittedName>
        <fullName evidence="2">Uncharacterized protein</fullName>
    </submittedName>
</protein>
<accession>A0A8S9SC85</accession>
<organism evidence="2 3">
    <name type="scientific">Brassica cretica</name>
    <name type="common">Mustard</name>
    <dbReference type="NCBI Taxonomy" id="69181"/>
    <lineage>
        <taxon>Eukaryota</taxon>
        <taxon>Viridiplantae</taxon>
        <taxon>Streptophyta</taxon>
        <taxon>Embryophyta</taxon>
        <taxon>Tracheophyta</taxon>
        <taxon>Spermatophyta</taxon>
        <taxon>Magnoliopsida</taxon>
        <taxon>eudicotyledons</taxon>
        <taxon>Gunneridae</taxon>
        <taxon>Pentapetalae</taxon>
        <taxon>rosids</taxon>
        <taxon>malvids</taxon>
        <taxon>Brassicales</taxon>
        <taxon>Brassicaceae</taxon>
        <taxon>Brassiceae</taxon>
        <taxon>Brassica</taxon>
    </lineage>
</organism>
<proteinExistence type="predicted"/>
<dbReference type="Proteomes" id="UP000712600">
    <property type="component" value="Unassembled WGS sequence"/>
</dbReference>
<gene>
    <name evidence="2" type="ORF">F2Q69_00036555</name>
</gene>